<dbReference type="Proteomes" id="UP000177565">
    <property type="component" value="Unassembled WGS sequence"/>
</dbReference>
<sequence length="381" mass="40420">MAWLNKAILPNSPCLSANYRLILDFKRDPAVQQIRKRGLKVKKSLFKAVLVRQYVFPVFFLALPVLAYGAWYSFISDFLWNTVSAESQTLVNSQTMPLLQSVANPEGLTLARGGGDIAIVNDSALLPETGPSGSMVDVADAASRLGHISVYVVHKGDTLSQIAKMFGVTTNTIAWGNDIRGGLIHEGQTLVILPVSGVQHTVKKGDTLASIAKLYEADAEEIAQYNDLSDGETLTVGAVVIVPDGEIAAAPVTVSTSRLRGASGPEYSGYYMRPIVGGRKTQGLHGYNGVDLAAYRGAPIFASASGLVIIARSGGWNGGYGNYVVISHNNGTQTLYAHLSSLTVSAGVQVAQGEVIGYEGSTGKATGPHLHFEIRGAKNPF</sequence>
<dbReference type="Pfam" id="PF01551">
    <property type="entry name" value="Peptidase_M23"/>
    <property type="match status" value="1"/>
</dbReference>
<feature type="domain" description="LysM" evidence="2">
    <location>
        <begin position="198"/>
        <end position="242"/>
    </location>
</feature>
<dbReference type="SMART" id="SM00257">
    <property type="entry name" value="LysM"/>
    <property type="match status" value="2"/>
</dbReference>
<dbReference type="Gene3D" id="3.10.350.10">
    <property type="entry name" value="LysM domain"/>
    <property type="match status" value="2"/>
</dbReference>
<dbReference type="PROSITE" id="PS51782">
    <property type="entry name" value="LYSM"/>
    <property type="match status" value="2"/>
</dbReference>
<proteinExistence type="predicted"/>
<dbReference type="PANTHER" id="PTHR21666:SF270">
    <property type="entry name" value="MUREIN HYDROLASE ACTIVATOR ENVC"/>
    <property type="match status" value="1"/>
</dbReference>
<dbReference type="InterPro" id="IPR018392">
    <property type="entry name" value="LysM"/>
</dbReference>
<dbReference type="AlphaFoldDB" id="A0A1G2MW58"/>
<evidence type="ECO:0000313" key="4">
    <source>
        <dbReference type="Proteomes" id="UP000177565"/>
    </source>
</evidence>
<dbReference type="EMBL" id="MHRQ01000007">
    <property type="protein sequence ID" value="OHA27302.1"/>
    <property type="molecule type" value="Genomic_DNA"/>
</dbReference>
<reference evidence="3 4" key="1">
    <citation type="journal article" date="2016" name="Nat. Commun.">
        <title>Thousands of microbial genomes shed light on interconnected biogeochemical processes in an aquifer system.</title>
        <authorList>
            <person name="Anantharaman K."/>
            <person name="Brown C.T."/>
            <person name="Hug L.A."/>
            <person name="Sharon I."/>
            <person name="Castelle C.J."/>
            <person name="Probst A.J."/>
            <person name="Thomas B.C."/>
            <person name="Singh A."/>
            <person name="Wilkins M.J."/>
            <person name="Karaoz U."/>
            <person name="Brodie E.L."/>
            <person name="Williams K.H."/>
            <person name="Hubbard S.S."/>
            <person name="Banfield J.F."/>
        </authorList>
    </citation>
    <scope>NUCLEOTIDE SEQUENCE [LARGE SCALE GENOMIC DNA]</scope>
</reference>
<comment type="caution">
    <text evidence="3">The sequence shown here is derived from an EMBL/GenBank/DDBJ whole genome shotgun (WGS) entry which is preliminary data.</text>
</comment>
<accession>A0A1G2MW58</accession>
<feature type="domain" description="LysM" evidence="2">
    <location>
        <begin position="149"/>
        <end position="192"/>
    </location>
</feature>
<dbReference type="SUPFAM" id="SSF51261">
    <property type="entry name" value="Duplicated hybrid motif"/>
    <property type="match status" value="1"/>
</dbReference>
<dbReference type="CDD" id="cd12797">
    <property type="entry name" value="M23_peptidase"/>
    <property type="match status" value="1"/>
</dbReference>
<dbReference type="InterPro" id="IPR036779">
    <property type="entry name" value="LysM_dom_sf"/>
</dbReference>
<dbReference type="CDD" id="cd00118">
    <property type="entry name" value="LysM"/>
    <property type="match status" value="2"/>
</dbReference>
<evidence type="ECO:0000259" key="2">
    <source>
        <dbReference type="PROSITE" id="PS51782"/>
    </source>
</evidence>
<gene>
    <name evidence="3" type="ORF">A3C06_02120</name>
</gene>
<keyword evidence="1" id="KW-0812">Transmembrane</keyword>
<evidence type="ECO:0000256" key="1">
    <source>
        <dbReference type="SAM" id="Phobius"/>
    </source>
</evidence>
<evidence type="ECO:0000313" key="3">
    <source>
        <dbReference type="EMBL" id="OHA27302.1"/>
    </source>
</evidence>
<dbReference type="InterPro" id="IPR011055">
    <property type="entry name" value="Dup_hybrid_motif"/>
</dbReference>
<dbReference type="PANTHER" id="PTHR21666">
    <property type="entry name" value="PEPTIDASE-RELATED"/>
    <property type="match status" value="1"/>
</dbReference>
<dbReference type="Pfam" id="PF01476">
    <property type="entry name" value="LysM"/>
    <property type="match status" value="2"/>
</dbReference>
<keyword evidence="1" id="KW-1133">Transmembrane helix</keyword>
<dbReference type="GO" id="GO:0004222">
    <property type="term" value="F:metalloendopeptidase activity"/>
    <property type="evidence" value="ECO:0007669"/>
    <property type="project" value="TreeGrafter"/>
</dbReference>
<protein>
    <recommendedName>
        <fullName evidence="2">LysM domain-containing protein</fullName>
    </recommendedName>
</protein>
<dbReference type="STRING" id="1802312.A3C06_02120"/>
<dbReference type="InterPro" id="IPR050570">
    <property type="entry name" value="Cell_wall_metabolism_enzyme"/>
</dbReference>
<name>A0A1G2MW58_9BACT</name>
<dbReference type="InterPro" id="IPR016047">
    <property type="entry name" value="M23ase_b-sheet_dom"/>
</dbReference>
<organism evidence="3 4">
    <name type="scientific">Candidatus Taylorbacteria bacterium RIFCSPHIGHO2_02_FULL_46_13</name>
    <dbReference type="NCBI Taxonomy" id="1802312"/>
    <lineage>
        <taxon>Bacteria</taxon>
        <taxon>Candidatus Tayloriibacteriota</taxon>
    </lineage>
</organism>
<dbReference type="Gene3D" id="2.70.70.10">
    <property type="entry name" value="Glucose Permease (Domain IIA)"/>
    <property type="match status" value="1"/>
</dbReference>
<feature type="transmembrane region" description="Helical" evidence="1">
    <location>
        <begin position="54"/>
        <end position="74"/>
    </location>
</feature>
<keyword evidence="1" id="KW-0472">Membrane</keyword>